<evidence type="ECO:0000256" key="7">
    <source>
        <dbReference type="SAM" id="Phobius"/>
    </source>
</evidence>
<evidence type="ECO:0000256" key="6">
    <source>
        <dbReference type="ARBA" id="ARBA00023136"/>
    </source>
</evidence>
<keyword evidence="3" id="KW-1003">Cell membrane</keyword>
<accession>A0A975DKN3</accession>
<dbReference type="Pfam" id="PF07681">
    <property type="entry name" value="DoxX"/>
    <property type="match status" value="1"/>
</dbReference>
<dbReference type="InterPro" id="IPR051907">
    <property type="entry name" value="DoxX-like_oxidoreductase"/>
</dbReference>
<evidence type="ECO:0000256" key="4">
    <source>
        <dbReference type="ARBA" id="ARBA00022692"/>
    </source>
</evidence>
<dbReference type="AlphaFoldDB" id="A0A975DKN3"/>
<keyword evidence="9" id="KW-1185">Reference proteome</keyword>
<evidence type="ECO:0000256" key="5">
    <source>
        <dbReference type="ARBA" id="ARBA00022989"/>
    </source>
</evidence>
<feature type="transmembrane region" description="Helical" evidence="7">
    <location>
        <begin position="79"/>
        <end position="99"/>
    </location>
</feature>
<dbReference type="PANTHER" id="PTHR33452:SF1">
    <property type="entry name" value="INNER MEMBRANE PROTEIN YPHA-RELATED"/>
    <property type="match status" value="1"/>
</dbReference>
<evidence type="ECO:0000256" key="1">
    <source>
        <dbReference type="ARBA" id="ARBA00004651"/>
    </source>
</evidence>
<feature type="transmembrane region" description="Helical" evidence="7">
    <location>
        <begin position="52"/>
        <end position="72"/>
    </location>
</feature>
<organism evidence="8 9">
    <name type="scientific">Pseudoalteromonas xiamenensis</name>
    <dbReference type="NCBI Taxonomy" id="882626"/>
    <lineage>
        <taxon>Bacteria</taxon>
        <taxon>Pseudomonadati</taxon>
        <taxon>Pseudomonadota</taxon>
        <taxon>Gammaproteobacteria</taxon>
        <taxon>Alteromonadales</taxon>
        <taxon>Pseudoalteromonadaceae</taxon>
        <taxon>Pseudoalteromonas</taxon>
    </lineage>
</organism>
<sequence>MKLVTLISDNKALSNIALLFARLSMAAIFLLAGLNKVQYYDGNAQYMASSGLPAELLPLVIVFEIGAALLIITGFMTQITAIALAGFSIVSALLFHFNLGDQMQFIMFFKNVAMAGGFLALAATGAGRFSVDHKILSK</sequence>
<keyword evidence="8" id="KW-0614">Plasmid</keyword>
<keyword evidence="5 7" id="KW-1133">Transmembrane helix</keyword>
<evidence type="ECO:0000256" key="3">
    <source>
        <dbReference type="ARBA" id="ARBA00022475"/>
    </source>
</evidence>
<dbReference type="Proteomes" id="UP000664904">
    <property type="component" value="Plasmid unnamed5"/>
</dbReference>
<proteinExistence type="inferred from homology"/>
<feature type="transmembrane region" description="Helical" evidence="7">
    <location>
        <begin position="105"/>
        <end position="129"/>
    </location>
</feature>
<evidence type="ECO:0000313" key="9">
    <source>
        <dbReference type="Proteomes" id="UP000664904"/>
    </source>
</evidence>
<dbReference type="KEGG" id="pxi:J5O05_17960"/>
<name>A0A975DKN3_9GAMM</name>
<dbReference type="GO" id="GO:0005886">
    <property type="term" value="C:plasma membrane"/>
    <property type="evidence" value="ECO:0007669"/>
    <property type="project" value="UniProtKB-SubCell"/>
</dbReference>
<comment type="subcellular location">
    <subcellularLocation>
        <location evidence="1">Cell membrane</location>
        <topology evidence="1">Multi-pass membrane protein</topology>
    </subcellularLocation>
</comment>
<dbReference type="InterPro" id="IPR032808">
    <property type="entry name" value="DoxX"/>
</dbReference>
<reference evidence="8" key="1">
    <citation type="submission" date="2021-03" db="EMBL/GenBank/DDBJ databases">
        <title>Complete Genome of Pseudoalteromonas xiamenensis STKMTI.2, a new potential marine bacterium producing anti-Vibrio compounds.</title>
        <authorList>
            <person name="Handayani D.P."/>
            <person name="Isnansetyo A."/>
            <person name="Istiqomah I."/>
            <person name="Jumina J."/>
        </authorList>
    </citation>
    <scope>NUCLEOTIDE SEQUENCE</scope>
    <source>
        <strain evidence="8">STKMTI.2</strain>
        <plasmid evidence="8">unnamed5</plasmid>
    </source>
</reference>
<gene>
    <name evidence="8" type="ORF">J5O05_17960</name>
</gene>
<protein>
    <submittedName>
        <fullName evidence="8">DoxX family protein</fullName>
    </submittedName>
</protein>
<dbReference type="RefSeq" id="WP_208845006.1">
    <property type="nucleotide sequence ID" value="NZ_CP072135.1"/>
</dbReference>
<comment type="similarity">
    <text evidence="2">Belongs to the DoxX family.</text>
</comment>
<evidence type="ECO:0000313" key="8">
    <source>
        <dbReference type="EMBL" id="QTH73394.1"/>
    </source>
</evidence>
<keyword evidence="6 7" id="KW-0472">Membrane</keyword>
<dbReference type="PANTHER" id="PTHR33452">
    <property type="entry name" value="OXIDOREDUCTASE CATD-RELATED"/>
    <property type="match status" value="1"/>
</dbReference>
<geneLocation type="plasmid" evidence="8 9">
    <name>unnamed5</name>
</geneLocation>
<keyword evidence="4 7" id="KW-0812">Transmembrane</keyword>
<feature type="transmembrane region" description="Helical" evidence="7">
    <location>
        <begin position="12"/>
        <end position="32"/>
    </location>
</feature>
<dbReference type="EMBL" id="CP072135">
    <property type="protein sequence ID" value="QTH73394.1"/>
    <property type="molecule type" value="Genomic_DNA"/>
</dbReference>
<evidence type="ECO:0000256" key="2">
    <source>
        <dbReference type="ARBA" id="ARBA00006679"/>
    </source>
</evidence>